<sequence>YLTGYNNCAQQEHTNGARMVSDTAAQDTFSGKLSLLQSVWSTRLFRMYCGATAAKQFGAIVVATVGFVDQIFRAVIVAIVVGRGVNVWKRSTACKKE</sequence>
<evidence type="ECO:0000313" key="1">
    <source>
        <dbReference type="EMBL" id="CAD7000720.1"/>
    </source>
</evidence>
<feature type="non-terminal residue" evidence="1">
    <location>
        <position position="1"/>
    </location>
</feature>
<gene>
    <name evidence="1" type="ORF">CCAP1982_LOCUS9193</name>
</gene>
<dbReference type="EMBL" id="CAJHJT010000012">
    <property type="protein sequence ID" value="CAD7000720.1"/>
    <property type="molecule type" value="Genomic_DNA"/>
</dbReference>
<dbReference type="AlphaFoldDB" id="A0A811UPC0"/>
<keyword evidence="2" id="KW-1185">Reference proteome</keyword>
<organism evidence="1 2">
    <name type="scientific">Ceratitis capitata</name>
    <name type="common">Mediterranean fruit fly</name>
    <name type="synonym">Tephritis capitata</name>
    <dbReference type="NCBI Taxonomy" id="7213"/>
    <lineage>
        <taxon>Eukaryota</taxon>
        <taxon>Metazoa</taxon>
        <taxon>Ecdysozoa</taxon>
        <taxon>Arthropoda</taxon>
        <taxon>Hexapoda</taxon>
        <taxon>Insecta</taxon>
        <taxon>Pterygota</taxon>
        <taxon>Neoptera</taxon>
        <taxon>Endopterygota</taxon>
        <taxon>Diptera</taxon>
        <taxon>Brachycera</taxon>
        <taxon>Muscomorpha</taxon>
        <taxon>Tephritoidea</taxon>
        <taxon>Tephritidae</taxon>
        <taxon>Ceratitis</taxon>
        <taxon>Ceratitis</taxon>
    </lineage>
</organism>
<name>A0A811UPC0_CERCA</name>
<evidence type="ECO:0000313" key="2">
    <source>
        <dbReference type="Proteomes" id="UP000606786"/>
    </source>
</evidence>
<reference evidence="1" key="1">
    <citation type="submission" date="2020-11" db="EMBL/GenBank/DDBJ databases">
        <authorList>
            <person name="Whitehead M."/>
        </authorList>
    </citation>
    <scope>NUCLEOTIDE SEQUENCE</scope>
    <source>
        <strain evidence="1">EGII</strain>
    </source>
</reference>
<dbReference type="Proteomes" id="UP000606786">
    <property type="component" value="Unassembled WGS sequence"/>
</dbReference>
<protein>
    <submittedName>
        <fullName evidence="1">(Mediterranean fruit fly) hypothetical protein</fullName>
    </submittedName>
</protein>
<proteinExistence type="predicted"/>
<comment type="caution">
    <text evidence="1">The sequence shown here is derived from an EMBL/GenBank/DDBJ whole genome shotgun (WGS) entry which is preliminary data.</text>
</comment>
<accession>A0A811UPC0</accession>